<dbReference type="AlphaFoldDB" id="A0A2P5P6U7"/>
<reference evidence="1 2" key="1">
    <citation type="journal article" date="2017" name="ISME J.">
        <title>Grape pomace compost harbors organohalide-respiring Dehalogenimonas species with novel reductive dehalogenase genes.</title>
        <authorList>
            <person name="Yang Y."/>
            <person name="Higgins S.A."/>
            <person name="Yan J."/>
            <person name="Simsir B."/>
            <person name="Chourey K."/>
            <person name="Iyer R."/>
            <person name="Hettich R.L."/>
            <person name="Baldwin B."/>
            <person name="Ogles D.M."/>
            <person name="Loffler F.E."/>
        </authorList>
    </citation>
    <scope>NUCLEOTIDE SEQUENCE [LARGE SCALE GENOMIC DNA]</scope>
    <source>
        <strain evidence="1 2">GP</strain>
    </source>
</reference>
<organism evidence="1 2">
    <name type="scientific">Dehalogenimonas etheniformans</name>
    <dbReference type="NCBI Taxonomy" id="1536648"/>
    <lineage>
        <taxon>Bacteria</taxon>
        <taxon>Bacillati</taxon>
        <taxon>Chloroflexota</taxon>
        <taxon>Dehalococcoidia</taxon>
        <taxon>Dehalococcoidales</taxon>
        <taxon>Dehalococcoidaceae</taxon>
        <taxon>Dehalogenimonas</taxon>
    </lineage>
</organism>
<protein>
    <submittedName>
        <fullName evidence="1">Uncharacterized protein</fullName>
    </submittedName>
</protein>
<dbReference type="OrthoDB" id="9957031at2"/>
<gene>
    <name evidence="1" type="ORF">JP09_006925</name>
</gene>
<dbReference type="RefSeq" id="WP_102331027.1">
    <property type="nucleotide sequence ID" value="NZ_CP058566.2"/>
</dbReference>
<comment type="caution">
    <text evidence="1">The sequence shown here is derived from an EMBL/GenBank/DDBJ whole genome shotgun (WGS) entry which is preliminary data.</text>
</comment>
<sequence length="143" mass="15291">METEQEITTECRDTACRVRENEAAPTPDTEITAKLIAREAEVAKLSQQLAEKDDVIGRLNASLNAAVAAYRGTTVTLHRDLPEELIEGDSIAAVDESIKKAMSLVARVKSTMATTAPPLVAAGRSRSSEGLSTVDKIMLGLSH</sequence>
<evidence type="ECO:0000313" key="1">
    <source>
        <dbReference type="EMBL" id="PPD58017.1"/>
    </source>
</evidence>
<accession>A0A2P5P6U7</accession>
<proteinExistence type="predicted"/>
<keyword evidence="2" id="KW-1185">Reference proteome</keyword>
<evidence type="ECO:0000313" key="2">
    <source>
        <dbReference type="Proteomes" id="UP000235653"/>
    </source>
</evidence>
<name>A0A2P5P6U7_9CHLR</name>
<dbReference type="EMBL" id="JQAN02000010">
    <property type="protein sequence ID" value="PPD58017.1"/>
    <property type="molecule type" value="Genomic_DNA"/>
</dbReference>
<dbReference type="Proteomes" id="UP000235653">
    <property type="component" value="Unassembled WGS sequence"/>
</dbReference>